<proteinExistence type="predicted"/>
<gene>
    <name evidence="3" type="ORF">HMPREF9141_1708</name>
</gene>
<dbReference type="Proteomes" id="UP000005697">
    <property type="component" value="Unassembled WGS sequence"/>
</dbReference>
<dbReference type="OrthoDB" id="1063910at2"/>
<dbReference type="Pfam" id="PF03787">
    <property type="entry name" value="RAMPs"/>
    <property type="match status" value="2"/>
</dbReference>
<dbReference type="HOGENOM" id="CLU_041901_0_0_10"/>
<feature type="domain" description="CRISPR type III-associated protein" evidence="2">
    <location>
        <begin position="284"/>
        <end position="446"/>
    </location>
</feature>
<evidence type="ECO:0000259" key="2">
    <source>
        <dbReference type="Pfam" id="PF03787"/>
    </source>
</evidence>
<organism evidence="3 4">
    <name type="scientific">Prevotella multiformis DSM 16608</name>
    <dbReference type="NCBI Taxonomy" id="888743"/>
    <lineage>
        <taxon>Bacteria</taxon>
        <taxon>Pseudomonadati</taxon>
        <taxon>Bacteroidota</taxon>
        <taxon>Bacteroidia</taxon>
        <taxon>Bacteroidales</taxon>
        <taxon>Prevotellaceae</taxon>
        <taxon>Prevotella</taxon>
    </lineage>
</organism>
<dbReference type="GO" id="GO:0051607">
    <property type="term" value="P:defense response to virus"/>
    <property type="evidence" value="ECO:0007669"/>
    <property type="project" value="UniProtKB-KW"/>
</dbReference>
<dbReference type="EMBL" id="AEWX01000024">
    <property type="protein sequence ID" value="EGC19834.1"/>
    <property type="molecule type" value="Genomic_DNA"/>
</dbReference>
<dbReference type="AlphaFoldDB" id="F0F7Z1"/>
<reference evidence="3 4" key="1">
    <citation type="submission" date="2011-01" db="EMBL/GenBank/DDBJ databases">
        <authorList>
            <person name="Muzny D."/>
            <person name="Qin X."/>
            <person name="Deng J."/>
            <person name="Jiang H."/>
            <person name="Liu Y."/>
            <person name="Qu J."/>
            <person name="Song X.-Z."/>
            <person name="Zhang L."/>
            <person name="Thornton R."/>
            <person name="Coyle M."/>
            <person name="Francisco L."/>
            <person name="Jackson L."/>
            <person name="Javaid M."/>
            <person name="Korchina V."/>
            <person name="Kovar C."/>
            <person name="Mata R."/>
            <person name="Mathew T."/>
            <person name="Ngo R."/>
            <person name="Nguyen L."/>
            <person name="Nguyen N."/>
            <person name="Okwuonu G."/>
            <person name="Ongeri F."/>
            <person name="Pham C."/>
            <person name="Simmons D."/>
            <person name="Wilczek-Boney K."/>
            <person name="Hale W."/>
            <person name="Jakkamsetti A."/>
            <person name="Pham P."/>
            <person name="Ruth R."/>
            <person name="San Lucas F."/>
            <person name="Warren J."/>
            <person name="Zhang J."/>
            <person name="Zhao Z."/>
            <person name="Zhou C."/>
            <person name="Zhu D."/>
            <person name="Lee S."/>
            <person name="Bess C."/>
            <person name="Blankenburg K."/>
            <person name="Forbes L."/>
            <person name="Fu Q."/>
            <person name="Gubbala S."/>
            <person name="Hirani K."/>
            <person name="Jayaseelan J.C."/>
            <person name="Lara F."/>
            <person name="Munidasa M."/>
            <person name="Palculict T."/>
            <person name="Patil S."/>
            <person name="Pu L.-L."/>
            <person name="Saada N."/>
            <person name="Tang L."/>
            <person name="Weissenberger G."/>
            <person name="Zhu Y."/>
            <person name="Hemphill L."/>
            <person name="Shang Y."/>
            <person name="Youmans B."/>
            <person name="Ayvaz T."/>
            <person name="Ross M."/>
            <person name="Santibanez J."/>
            <person name="Aqrawi P."/>
            <person name="Gross S."/>
            <person name="Joshi V."/>
            <person name="Fowler G."/>
            <person name="Nazareth L."/>
            <person name="Reid J."/>
            <person name="Worley K."/>
            <person name="Petrosino J."/>
            <person name="Highlander S."/>
            <person name="Gibbs R."/>
        </authorList>
    </citation>
    <scope>NUCLEOTIDE SEQUENCE [LARGE SCALE GENOMIC DNA]</scope>
    <source>
        <strain evidence="3 4">DSM 16608</strain>
    </source>
</reference>
<dbReference type="PANTHER" id="PTHR35579:SF6">
    <property type="entry name" value="DUF324 DOMAIN-CONTAINING PROTEIN"/>
    <property type="match status" value="1"/>
</dbReference>
<sequence length="462" mass="51382">MEHTYRYRQLARIILETETPLAIGSGNKDIKTDSVVAKDINELPYIPATTLAGLIRHSLPEELQEYWMGFQKKKDGEGSRIMLSEGKILSADRNPIDGLNLDEDAVTRLCHELPIRQHVRINQQGTAVKNGKFDEEIVPKGVRFCFEIELMAEKDKPGIMDTILSIIQSDGFRIGSGSRSGFGKIEVVGILRRDLDLCVPDELALYLGKSSSLAKAWEGYRPHTPSAAIDPDCILYTLELRPVDFMFFGSGFGDDRSDMTFVREPVVTSWDRGEATVEELERVILIPASSVKGALAHRTAYHYNRLEGVFADKKTAEELEKNTGKENKAVKTLFGSEGDRKGKNKQRGNILFSDVIEKQEASLEKKVLNHVKIDRFTGGAVDGALFSEEVLYASGKTFNLELMLRKTAVDEKDGKIVKAFEAALTDLCKGYLPLGGGVNRGNGTFKGKLNKNGETIYDGYKY</sequence>
<accession>F0F7Z1</accession>
<evidence type="ECO:0000313" key="3">
    <source>
        <dbReference type="EMBL" id="EGC19834.1"/>
    </source>
</evidence>
<dbReference type="RefSeq" id="WP_007366462.1">
    <property type="nucleotide sequence ID" value="NZ_GL872282.1"/>
</dbReference>
<dbReference type="InterPro" id="IPR005537">
    <property type="entry name" value="RAMP_III_fam"/>
</dbReference>
<keyword evidence="1" id="KW-0051">Antiviral defense</keyword>
<protein>
    <submittedName>
        <fullName evidence="3">CRISPR-associated RAMP protein</fullName>
    </submittedName>
</protein>
<name>F0F7Z1_9BACT</name>
<comment type="caution">
    <text evidence="3">The sequence shown here is derived from an EMBL/GenBank/DDBJ whole genome shotgun (WGS) entry which is preliminary data.</text>
</comment>
<evidence type="ECO:0000256" key="1">
    <source>
        <dbReference type="ARBA" id="ARBA00023118"/>
    </source>
</evidence>
<dbReference type="STRING" id="888743.HMPREF9141_1708"/>
<dbReference type="PANTHER" id="PTHR35579">
    <property type="entry name" value="CRISPR SYSTEM CMS ENDORIBONUCLEASE CSM3"/>
    <property type="match status" value="1"/>
</dbReference>
<dbReference type="InterPro" id="IPR052216">
    <property type="entry name" value="CRISPR_Csm3_endoribonuclease"/>
</dbReference>
<feature type="domain" description="CRISPR type III-associated protein" evidence="2">
    <location>
        <begin position="15"/>
        <end position="186"/>
    </location>
</feature>
<keyword evidence="4" id="KW-1185">Reference proteome</keyword>
<evidence type="ECO:0000313" key="4">
    <source>
        <dbReference type="Proteomes" id="UP000005697"/>
    </source>
</evidence>
<dbReference type="CDD" id="cd09726">
    <property type="entry name" value="RAMP_I_III"/>
    <property type="match status" value="2"/>
</dbReference>
<dbReference type="eggNOG" id="COG1337">
    <property type="taxonomic scope" value="Bacteria"/>
</dbReference>